<evidence type="ECO:0000313" key="1">
    <source>
        <dbReference type="EMBL" id="OOO62032.1"/>
    </source>
</evidence>
<protein>
    <submittedName>
        <fullName evidence="1">Uncharacterized protein</fullName>
    </submittedName>
</protein>
<accession>A0ABX3L3T2</accession>
<keyword evidence="2" id="KW-1185">Reference proteome</keyword>
<dbReference type="RefSeq" id="WP_078024493.1">
    <property type="nucleotide sequence ID" value="NZ_JADPGM010000007.1"/>
</dbReference>
<dbReference type="Proteomes" id="UP000190206">
    <property type="component" value="Unassembled WGS sequence"/>
</dbReference>
<organism evidence="1 2">
    <name type="scientific">Clostridium tepidum</name>
    <dbReference type="NCBI Taxonomy" id="1962263"/>
    <lineage>
        <taxon>Bacteria</taxon>
        <taxon>Bacillati</taxon>
        <taxon>Bacillota</taxon>
        <taxon>Clostridia</taxon>
        <taxon>Eubacteriales</taxon>
        <taxon>Clostridiaceae</taxon>
        <taxon>Clostridium</taxon>
    </lineage>
</organism>
<gene>
    <name evidence="1" type="ORF">BS637_09550</name>
</gene>
<dbReference type="EMBL" id="MRAD01000008">
    <property type="protein sequence ID" value="OOO62032.1"/>
    <property type="molecule type" value="Genomic_DNA"/>
</dbReference>
<proteinExistence type="predicted"/>
<name>A0ABX3L3T2_9CLOT</name>
<comment type="caution">
    <text evidence="1">The sequence shown here is derived from an EMBL/GenBank/DDBJ whole genome shotgun (WGS) entry which is preliminary data.</text>
</comment>
<evidence type="ECO:0000313" key="2">
    <source>
        <dbReference type="Proteomes" id="UP000190206"/>
    </source>
</evidence>
<sequence length="73" mass="9045">MKNLYEFLEEKYEQFEEEMTLDEFIESFINENFGIGALSEGLLDDEFLFYYEKSYRLDHQDKKIEFLFEEVKF</sequence>
<reference evidence="1 2" key="1">
    <citation type="submission" date="2016-12" db="EMBL/GenBank/DDBJ databases">
        <title>Clostridium tepidum sp. nov., a close relative of Clostridium sporogenes and Clostridium botulinum Group I.</title>
        <authorList>
            <person name="Dobritsa A.P."/>
            <person name="Kutumbaka K."/>
            <person name="Werner K."/>
            <person name="Samadpour M."/>
        </authorList>
    </citation>
    <scope>NUCLEOTIDE SEQUENCE [LARGE SCALE GENOMIC DNA]</scope>
    <source>
        <strain evidence="1 2">PE</strain>
    </source>
</reference>